<evidence type="ECO:0000256" key="2">
    <source>
        <dbReference type="SAM" id="SignalP"/>
    </source>
</evidence>
<accession>A0AAV3Z3Q2</accession>
<dbReference type="EMBL" id="BLXT01001916">
    <property type="protein sequence ID" value="GFN89186.1"/>
    <property type="molecule type" value="Genomic_DNA"/>
</dbReference>
<dbReference type="AlphaFoldDB" id="A0AAV3Z3Q2"/>
<sequence>MCPCNRSCLRLRVLINFLLGWFMYIANPQQCDIRRSGPPSGQGAGGGDRTRDRRVPADLRADSLSTVPPTPPRFSQTQLLLVLIHWTFSRPMLSFSFLCPDLTGAPVHIDVHSPDLTGAPVHIDVHSPDIIGAPVHIDVHSPDLTGVPVHIDVHSPDPTGVPVHIDVHSPDLTGVPVHIGQIRWLGRE</sequence>
<feature type="chain" id="PRO_5043360333" evidence="2">
    <location>
        <begin position="29"/>
        <end position="188"/>
    </location>
</feature>
<gene>
    <name evidence="3" type="ORF">PoB_001569200</name>
</gene>
<keyword evidence="2" id="KW-0732">Signal</keyword>
<evidence type="ECO:0000313" key="3">
    <source>
        <dbReference type="EMBL" id="GFN89186.1"/>
    </source>
</evidence>
<keyword evidence="4" id="KW-1185">Reference proteome</keyword>
<dbReference type="Proteomes" id="UP000735302">
    <property type="component" value="Unassembled WGS sequence"/>
</dbReference>
<protein>
    <submittedName>
        <fullName evidence="3">Atrial natriuretic peptide receptor 1 isoform x2</fullName>
    </submittedName>
</protein>
<evidence type="ECO:0000256" key="1">
    <source>
        <dbReference type="SAM" id="MobiDB-lite"/>
    </source>
</evidence>
<feature type="region of interest" description="Disordered" evidence="1">
    <location>
        <begin position="34"/>
        <end position="54"/>
    </location>
</feature>
<evidence type="ECO:0000313" key="4">
    <source>
        <dbReference type="Proteomes" id="UP000735302"/>
    </source>
</evidence>
<proteinExistence type="predicted"/>
<name>A0AAV3Z3Q2_9GAST</name>
<feature type="signal peptide" evidence="2">
    <location>
        <begin position="1"/>
        <end position="28"/>
    </location>
</feature>
<keyword evidence="3" id="KW-0675">Receptor</keyword>
<reference evidence="3 4" key="1">
    <citation type="journal article" date="2021" name="Elife">
        <title>Chloroplast acquisition without the gene transfer in kleptoplastic sea slugs, Plakobranchus ocellatus.</title>
        <authorList>
            <person name="Maeda T."/>
            <person name="Takahashi S."/>
            <person name="Yoshida T."/>
            <person name="Shimamura S."/>
            <person name="Takaki Y."/>
            <person name="Nagai Y."/>
            <person name="Toyoda A."/>
            <person name="Suzuki Y."/>
            <person name="Arimoto A."/>
            <person name="Ishii H."/>
            <person name="Satoh N."/>
            <person name="Nishiyama T."/>
            <person name="Hasebe M."/>
            <person name="Maruyama T."/>
            <person name="Minagawa J."/>
            <person name="Obokata J."/>
            <person name="Shigenobu S."/>
        </authorList>
    </citation>
    <scope>NUCLEOTIDE SEQUENCE [LARGE SCALE GENOMIC DNA]</scope>
</reference>
<organism evidence="3 4">
    <name type="scientific">Plakobranchus ocellatus</name>
    <dbReference type="NCBI Taxonomy" id="259542"/>
    <lineage>
        <taxon>Eukaryota</taxon>
        <taxon>Metazoa</taxon>
        <taxon>Spiralia</taxon>
        <taxon>Lophotrochozoa</taxon>
        <taxon>Mollusca</taxon>
        <taxon>Gastropoda</taxon>
        <taxon>Heterobranchia</taxon>
        <taxon>Euthyneura</taxon>
        <taxon>Panpulmonata</taxon>
        <taxon>Sacoglossa</taxon>
        <taxon>Placobranchoidea</taxon>
        <taxon>Plakobranchidae</taxon>
        <taxon>Plakobranchus</taxon>
    </lineage>
</organism>
<comment type="caution">
    <text evidence="3">The sequence shown here is derived from an EMBL/GenBank/DDBJ whole genome shotgun (WGS) entry which is preliminary data.</text>
</comment>